<dbReference type="CDD" id="cd06225">
    <property type="entry name" value="HAMP"/>
    <property type="match status" value="1"/>
</dbReference>
<organism evidence="8">
    <name type="scientific">Curvibacter symbiont subsp. Hydra magnipapillata</name>
    <dbReference type="NCBI Taxonomy" id="667019"/>
    <lineage>
        <taxon>Bacteria</taxon>
        <taxon>Pseudomonadati</taxon>
        <taxon>Pseudomonadota</taxon>
        <taxon>Betaproteobacteria</taxon>
        <taxon>Burkholderiales</taxon>
        <taxon>Comamonadaceae</taxon>
        <taxon>Curvibacter</taxon>
    </lineage>
</organism>
<evidence type="ECO:0000256" key="2">
    <source>
        <dbReference type="ARBA" id="ARBA00022481"/>
    </source>
</evidence>
<sequence>MSEIGVQTQNSLSREFCRGFLPCAKPLQFWRTTPMLFFTGLQRRVDNGARKLAAGLNGAFTLDMAQRVNVQGRNVGTLRNGSRVLNLDFALPDSFTGQTGMVATVFARDGDDFIRVTTSVRKLDGERAVGTPLDRSQSAYTDVMQGRAHVGYAIIFGKQYITHYEPIRDNSGQVIGVLFVGLDITASPGMSLSASMAWRISAVYGFGEVIFLALSGKFDSVAEVGMGLFMIALLWVTTYALMNRYVAAPLKAGRSASQRMASGDLTRQIHVGSSDDIGQVLMAINSINVGLTTLIGKVRSASEVVSMGTNEIADGNVDLANRTEKQAGEVNSAASAVHELTTTVAQTAEQAAQVNKLVSSVSSVASGGGAVVQDVVSTMGQISASANKINDIIALIEGIAFQTNILALNAAVEAARAGEQGRGFAVVASEVRSLAQRSSTAAHEIKDLISASVSSVAAGSVLVEKTRQSMEQITGSIAEVVHYIDGIAHASQEQRAGIENVNRSVSEIDQMTQQNAALVEEAAAAAMRMRDQAHTLIEAVNTFKTQP</sequence>
<feature type="domain" description="HAMP" evidence="7">
    <location>
        <begin position="244"/>
        <end position="296"/>
    </location>
</feature>
<evidence type="ECO:0000256" key="3">
    <source>
        <dbReference type="ARBA" id="ARBA00029447"/>
    </source>
</evidence>
<dbReference type="PROSITE" id="PS50885">
    <property type="entry name" value="HAMP"/>
    <property type="match status" value="1"/>
</dbReference>
<dbReference type="PROSITE" id="PS50111">
    <property type="entry name" value="CHEMOTAXIS_TRANSDUC_2"/>
    <property type="match status" value="1"/>
</dbReference>
<keyword evidence="5" id="KW-0175">Coiled coil</keyword>
<dbReference type="SUPFAM" id="SSF58104">
    <property type="entry name" value="Methyl-accepting chemotaxis protein (MCP) signaling domain"/>
    <property type="match status" value="1"/>
</dbReference>
<dbReference type="GO" id="GO:0005886">
    <property type="term" value="C:plasma membrane"/>
    <property type="evidence" value="ECO:0007669"/>
    <property type="project" value="TreeGrafter"/>
</dbReference>
<dbReference type="Pfam" id="PF17201">
    <property type="entry name" value="Cache_3-Cache_2"/>
    <property type="match status" value="1"/>
</dbReference>
<evidence type="ECO:0000313" key="8">
    <source>
        <dbReference type="EMBL" id="CBA27946.1"/>
    </source>
</evidence>
<gene>
    <name evidence="8" type="primary">tsr</name>
    <name evidence="8" type="ORF">Csp_A04820</name>
</gene>
<reference evidence="8" key="1">
    <citation type="journal article" date="2010" name="Nature">
        <title>The dynamic genome of Hydra.</title>
        <authorList>
            <person name="Chapman J.A."/>
            <person name="Kirkness E.F."/>
            <person name="Simakov O."/>
            <person name="Hampson S.E."/>
            <person name="Mitros T."/>
            <person name="Weinmaier T."/>
            <person name="Rattei T."/>
            <person name="Balasubramanian P.G."/>
            <person name="Borman J."/>
            <person name="Busam D."/>
            <person name="Disbennett K."/>
            <person name="Pfannkoch C."/>
            <person name="Sumin N."/>
            <person name="Sutton G."/>
            <person name="Viswanathan L."/>
            <person name="Walenz B."/>
            <person name="Goodstein D.M."/>
            <person name="Hellsten U."/>
            <person name="Kawashima T."/>
            <person name="Prochnik S.E."/>
            <person name="Putnam N.H."/>
            <person name="Shu S."/>
            <person name="Blumberg B."/>
            <person name="Dana C.E."/>
            <person name="Gee L."/>
            <person name="Kibler D.F."/>
            <person name="Law L."/>
            <person name="Lindgens D."/>
            <person name="Martinez D.E."/>
            <person name="Peng J."/>
            <person name="Wigge P.A."/>
            <person name="Bertulat B."/>
            <person name="Guder C."/>
            <person name="Nakamura Y."/>
            <person name="Ozbek S."/>
            <person name="Watanabe H."/>
            <person name="Khalturin K."/>
            <person name="Hemmrich G."/>
            <person name="Franke A."/>
            <person name="Augustin R."/>
            <person name="Fraune S."/>
            <person name="Hayakawa E."/>
            <person name="Hayakawa S."/>
            <person name="Hirose M."/>
            <person name="Hwang J."/>
            <person name="Ikeo K."/>
            <person name="Nishimiya-Fujisawa C."/>
            <person name="Ogura A."/>
            <person name="Takahashi T."/>
            <person name="Steinmetz P.R."/>
            <person name="Zhang X."/>
            <person name="Aufschnaiter R."/>
            <person name="Eder M.K."/>
            <person name="Gorny A.K."/>
            <person name="Salvenmoser W."/>
            <person name="Heimberg A.M."/>
            <person name="Wheeler B.M."/>
            <person name="Peterson K.J."/>
            <person name="Boettger A."/>
            <person name="Tischler P."/>
            <person name="Wolf A."/>
            <person name="Gojobori T."/>
            <person name="Remington K.A."/>
            <person name="Strausberg R.L."/>
            <person name="Venter J."/>
            <person name="Technau U."/>
            <person name="Hobmayer B."/>
            <person name="Bosch T.C."/>
            <person name="Holstein T.W."/>
            <person name="Fujisawa T."/>
            <person name="Bode H.R."/>
            <person name="David C.N."/>
            <person name="Rokhsar D.S."/>
            <person name="Steele R.E."/>
        </authorList>
    </citation>
    <scope>NUCLEOTIDE SEQUENCE</scope>
</reference>
<dbReference type="Pfam" id="PF00672">
    <property type="entry name" value="HAMP"/>
    <property type="match status" value="1"/>
</dbReference>
<comment type="subcellular location">
    <subcellularLocation>
        <location evidence="1">Membrane</location>
    </subcellularLocation>
</comment>
<dbReference type="CDD" id="cd11386">
    <property type="entry name" value="MCP_signal"/>
    <property type="match status" value="1"/>
</dbReference>
<evidence type="ECO:0000259" key="6">
    <source>
        <dbReference type="PROSITE" id="PS50111"/>
    </source>
</evidence>
<accession>C9Y8N1</accession>
<keyword evidence="2" id="KW-0488">Methylation</keyword>
<feature type="domain" description="Methyl-accepting transducer" evidence="6">
    <location>
        <begin position="301"/>
        <end position="530"/>
    </location>
</feature>
<keyword evidence="4" id="KW-0807">Transducer</keyword>
<dbReference type="Pfam" id="PF00015">
    <property type="entry name" value="MCPsignal"/>
    <property type="match status" value="1"/>
</dbReference>
<dbReference type="Gene3D" id="1.10.287.950">
    <property type="entry name" value="Methyl-accepting chemotaxis protein"/>
    <property type="match status" value="1"/>
</dbReference>
<proteinExistence type="inferred from homology"/>
<dbReference type="EMBL" id="FN543104">
    <property type="protein sequence ID" value="CBA27946.1"/>
    <property type="molecule type" value="Genomic_DNA"/>
</dbReference>
<dbReference type="PANTHER" id="PTHR43531:SF14">
    <property type="entry name" value="METHYL-ACCEPTING CHEMOTAXIS PROTEIN I-RELATED"/>
    <property type="match status" value="1"/>
</dbReference>
<dbReference type="FunFam" id="1.10.287.950:FF:000001">
    <property type="entry name" value="Methyl-accepting chemotaxis sensory transducer"/>
    <property type="match status" value="1"/>
</dbReference>
<dbReference type="AlphaFoldDB" id="C9Y8N1"/>
<dbReference type="InterPro" id="IPR003660">
    <property type="entry name" value="HAMP_dom"/>
</dbReference>
<dbReference type="InterPro" id="IPR004089">
    <property type="entry name" value="MCPsignal_dom"/>
</dbReference>
<protein>
    <submittedName>
        <fullName evidence="8">Methyl-accepting chemotaxis protein I</fullName>
    </submittedName>
</protein>
<dbReference type="GO" id="GO:0007165">
    <property type="term" value="P:signal transduction"/>
    <property type="evidence" value="ECO:0007669"/>
    <property type="project" value="UniProtKB-KW"/>
</dbReference>
<dbReference type="InterPro" id="IPR051310">
    <property type="entry name" value="MCP_chemotaxis"/>
</dbReference>
<dbReference type="SUPFAM" id="SSF103190">
    <property type="entry name" value="Sensory domain-like"/>
    <property type="match status" value="1"/>
</dbReference>
<evidence type="ECO:0000259" key="7">
    <source>
        <dbReference type="PROSITE" id="PS50885"/>
    </source>
</evidence>
<feature type="coiled-coil region" evidence="5">
    <location>
        <begin position="501"/>
        <end position="528"/>
    </location>
</feature>
<dbReference type="GO" id="GO:0006935">
    <property type="term" value="P:chemotaxis"/>
    <property type="evidence" value="ECO:0007669"/>
    <property type="project" value="TreeGrafter"/>
</dbReference>
<dbReference type="InterPro" id="IPR033462">
    <property type="entry name" value="Cache_3-Cache_2"/>
</dbReference>
<name>C9Y8N1_CURXX</name>
<evidence type="ECO:0000256" key="4">
    <source>
        <dbReference type="PROSITE-ProRule" id="PRU00284"/>
    </source>
</evidence>
<evidence type="ECO:0000256" key="1">
    <source>
        <dbReference type="ARBA" id="ARBA00004370"/>
    </source>
</evidence>
<dbReference type="GO" id="GO:0004888">
    <property type="term" value="F:transmembrane signaling receptor activity"/>
    <property type="evidence" value="ECO:0007669"/>
    <property type="project" value="TreeGrafter"/>
</dbReference>
<dbReference type="InterPro" id="IPR029151">
    <property type="entry name" value="Sensor-like_sf"/>
</dbReference>
<dbReference type="SMART" id="SM00283">
    <property type="entry name" value="MA"/>
    <property type="match status" value="1"/>
</dbReference>
<evidence type="ECO:0000256" key="5">
    <source>
        <dbReference type="SAM" id="Coils"/>
    </source>
</evidence>
<dbReference type="PANTHER" id="PTHR43531">
    <property type="entry name" value="PROTEIN ICFG"/>
    <property type="match status" value="1"/>
</dbReference>
<comment type="similarity">
    <text evidence="3">Belongs to the methyl-accepting chemotaxis (MCP) protein family.</text>
</comment>